<organism evidence="1">
    <name type="scientific">marine sediment metagenome</name>
    <dbReference type="NCBI Taxonomy" id="412755"/>
    <lineage>
        <taxon>unclassified sequences</taxon>
        <taxon>metagenomes</taxon>
        <taxon>ecological metagenomes</taxon>
    </lineage>
</organism>
<evidence type="ECO:0000313" key="1">
    <source>
        <dbReference type="EMBL" id="KKN06566.1"/>
    </source>
</evidence>
<accession>A0A0F9PZU9</accession>
<comment type="caution">
    <text evidence="1">The sequence shown here is derived from an EMBL/GenBank/DDBJ whole genome shotgun (WGS) entry which is preliminary data.</text>
</comment>
<proteinExistence type="predicted"/>
<gene>
    <name evidence="1" type="ORF">LCGC14_1075990</name>
</gene>
<dbReference type="AlphaFoldDB" id="A0A0F9PZU9"/>
<dbReference type="EMBL" id="LAZR01004675">
    <property type="protein sequence ID" value="KKN06566.1"/>
    <property type="molecule type" value="Genomic_DNA"/>
</dbReference>
<name>A0A0F9PZU9_9ZZZZ</name>
<reference evidence="1" key="1">
    <citation type="journal article" date="2015" name="Nature">
        <title>Complex archaea that bridge the gap between prokaryotes and eukaryotes.</title>
        <authorList>
            <person name="Spang A."/>
            <person name="Saw J.H."/>
            <person name="Jorgensen S.L."/>
            <person name="Zaremba-Niedzwiedzka K."/>
            <person name="Martijn J."/>
            <person name="Lind A.E."/>
            <person name="van Eijk R."/>
            <person name="Schleper C."/>
            <person name="Guy L."/>
            <person name="Ettema T.J."/>
        </authorList>
    </citation>
    <scope>NUCLEOTIDE SEQUENCE</scope>
</reference>
<protein>
    <submittedName>
        <fullName evidence="1">Uncharacterized protein</fullName>
    </submittedName>
</protein>
<sequence>MPRWIGLGLLAVAFTAQSQECSEIAPAIQLAPADVIEGQRLALPGQARLQFGLGDNATTFAHAPEILIIKYGDGAVLSHRQLAESEMRSAEPGSLSFGDFIRLVFKVDVPGRSDADLEEAKTIWGSIEPGCKTANHYRRDGIDIYTYSQVRAGNEQYSAFFILDGDIVHYIDVINSDALASDVLSTLGKRN</sequence>